<proteinExistence type="predicted"/>
<reference evidence="4 5" key="1">
    <citation type="submission" date="2019-03" db="EMBL/GenBank/DDBJ databases">
        <authorList>
            <person name="Winters A.D."/>
            <person name="Faisal M."/>
        </authorList>
    </citation>
    <scope>NUCLEOTIDE SEQUENCE [LARGE SCALE GENOMIC DNA]</scope>
    <source>
        <strain evidence="2 5">Alleghany 12-343</strain>
        <strain evidence="3 4">Pine 14-204</strain>
    </source>
</reference>
<sequence>MFKNMALRIMEPYGSFLFIEHGEQGEAGDMGEPGETRVNPWWSLVLAGTRVTSAPPDKRAPGGRPDRLDREAREDRPDRPDKRRLDPSGPEEIRAKQGLREE</sequence>
<dbReference type="EMBL" id="MK681855">
    <property type="protein sequence ID" value="QJE49072.1"/>
    <property type="molecule type" value="Genomic_DNA"/>
</dbReference>
<evidence type="ECO:0000313" key="5">
    <source>
        <dbReference type="Proteomes" id="UP000503328"/>
    </source>
</evidence>
<accession>A0A9X7TN62</accession>
<protein>
    <submittedName>
        <fullName evidence="3">Uncharacterized protein</fullName>
    </submittedName>
</protein>
<evidence type="ECO:0000313" key="2">
    <source>
        <dbReference type="EMBL" id="QJE49072.1"/>
    </source>
</evidence>
<feature type="region of interest" description="Disordered" evidence="1">
    <location>
        <begin position="49"/>
        <end position="102"/>
    </location>
</feature>
<evidence type="ECO:0000313" key="4">
    <source>
        <dbReference type="Proteomes" id="UP000501740"/>
    </source>
</evidence>
<dbReference type="EMBL" id="MK681856">
    <property type="protein sequence ID" value="QJE49158.1"/>
    <property type="molecule type" value="Genomic_DNA"/>
</dbReference>
<name>A0A9X7TN62_9VIRU</name>
<organism evidence="3 4">
    <name type="scientific">Largemouth bass virus</name>
    <dbReference type="NCBI Taxonomy" id="176656"/>
    <lineage>
        <taxon>Viruses</taxon>
        <taxon>Varidnaviria</taxon>
        <taxon>Bamfordvirae</taxon>
        <taxon>Nucleocytoviricota</taxon>
        <taxon>Megaviricetes</taxon>
        <taxon>Pimascovirales</taxon>
        <taxon>Pimascovirales incertae sedis</taxon>
        <taxon>Iridoviridae</taxon>
        <taxon>Alphairidovirinae</taxon>
        <taxon>Ranavirus</taxon>
        <taxon>Ranavirus micropterus1</taxon>
        <taxon>Santee-Cooper ranavirus</taxon>
    </lineage>
</organism>
<gene>
    <name evidence="3" type="ORF">LMBV_009</name>
</gene>
<feature type="compositionally biased region" description="Basic and acidic residues" evidence="1">
    <location>
        <begin position="56"/>
        <end position="102"/>
    </location>
</feature>
<evidence type="ECO:0000256" key="1">
    <source>
        <dbReference type="SAM" id="MobiDB-lite"/>
    </source>
</evidence>
<evidence type="ECO:0000313" key="3">
    <source>
        <dbReference type="EMBL" id="QJE49158.1"/>
    </source>
</evidence>
<dbReference type="Proteomes" id="UP000503328">
    <property type="component" value="Segment"/>
</dbReference>
<dbReference type="Proteomes" id="UP000501740">
    <property type="component" value="Segment"/>
</dbReference>